<gene>
    <name evidence="2" type="ORF">FHX37_0259</name>
</gene>
<reference evidence="2 3" key="1">
    <citation type="submission" date="2019-06" db="EMBL/GenBank/DDBJ databases">
        <title>Sequencing the genomes of 1000 actinobacteria strains.</title>
        <authorList>
            <person name="Klenk H.-P."/>
        </authorList>
    </citation>
    <scope>NUCLEOTIDE SEQUENCE [LARGE SCALE GENOMIC DNA]</scope>
    <source>
        <strain evidence="2 3">DSM 45015</strain>
    </source>
</reference>
<evidence type="ECO:0000313" key="3">
    <source>
        <dbReference type="Proteomes" id="UP000317422"/>
    </source>
</evidence>
<proteinExistence type="predicted"/>
<evidence type="ECO:0000313" key="2">
    <source>
        <dbReference type="EMBL" id="TQN30382.1"/>
    </source>
</evidence>
<accession>A0A543NEY0</accession>
<organism evidence="2 3">
    <name type="scientific">Haloactinospora alba</name>
    <dbReference type="NCBI Taxonomy" id="405555"/>
    <lineage>
        <taxon>Bacteria</taxon>
        <taxon>Bacillati</taxon>
        <taxon>Actinomycetota</taxon>
        <taxon>Actinomycetes</taxon>
        <taxon>Streptosporangiales</taxon>
        <taxon>Nocardiopsidaceae</taxon>
        <taxon>Haloactinospora</taxon>
    </lineage>
</organism>
<sequence>MAGAVASTPPGFGPASRAVARWAGRRGVSSLAVDRSAALLGALAAVWFCGGDTRGAVTGSFLLLVVLFADSVAARLATRPADALRVWLASLLAGARECAVYAGIAVGGAVSGVAATWEWATAALVAVALRAAVHDARRAAAPRGRVLGGSSPGRPEGGDPRGEVAPSRGQDGASPPTEPLWLWTHEAAPERRCVPRKWERMRRRAPGGGVARRLAASPHLAHLARFSQDTRFIVVALTTVVWDARVTFIALIVGCALTVTVRSRATQAAKPDEADNANHPGK</sequence>
<comment type="caution">
    <text evidence="2">The sequence shown here is derived from an EMBL/GenBank/DDBJ whole genome shotgun (WGS) entry which is preliminary data.</text>
</comment>
<protein>
    <recommendedName>
        <fullName evidence="4">CDP-alcohol phosphatidyltransferase-like enzyme</fullName>
    </recommendedName>
</protein>
<evidence type="ECO:0000256" key="1">
    <source>
        <dbReference type="SAM" id="MobiDB-lite"/>
    </source>
</evidence>
<name>A0A543NEY0_9ACTN</name>
<keyword evidence="3" id="KW-1185">Reference proteome</keyword>
<dbReference type="EMBL" id="VFQC01000001">
    <property type="protein sequence ID" value="TQN30382.1"/>
    <property type="molecule type" value="Genomic_DNA"/>
</dbReference>
<dbReference type="RefSeq" id="WP_141921645.1">
    <property type="nucleotide sequence ID" value="NZ_VFQC01000001.1"/>
</dbReference>
<feature type="region of interest" description="Disordered" evidence="1">
    <location>
        <begin position="143"/>
        <end position="180"/>
    </location>
</feature>
<dbReference type="Proteomes" id="UP000317422">
    <property type="component" value="Unassembled WGS sequence"/>
</dbReference>
<dbReference type="AlphaFoldDB" id="A0A543NEY0"/>
<dbReference type="OrthoDB" id="3430447at2"/>
<evidence type="ECO:0008006" key="4">
    <source>
        <dbReference type="Google" id="ProtNLM"/>
    </source>
</evidence>